<keyword evidence="5" id="KW-1185">Reference proteome</keyword>
<dbReference type="GO" id="GO:0003700">
    <property type="term" value="F:DNA-binding transcription factor activity"/>
    <property type="evidence" value="ECO:0007669"/>
    <property type="project" value="TreeGrafter"/>
</dbReference>
<dbReference type="InterPro" id="IPR045823">
    <property type="entry name" value="TetR_C_32"/>
</dbReference>
<dbReference type="OrthoDB" id="70491at2"/>
<proteinExistence type="predicted"/>
<evidence type="ECO:0000256" key="1">
    <source>
        <dbReference type="ARBA" id="ARBA00023125"/>
    </source>
</evidence>
<sequence>MSWLDAAAYAPPDFTKGVRLPPTMTALRSDAPGDWGMGAPRLSEVCGKFPALTVAGTRSFGYPRCMTTSVDGRATRWAQHNAERRRELVEATLRAIRKHGHGIGMDDLAADAGTSKTVFYRHFGDRAGLYTAVVESVQEFILGNFIGPLAAELPPAQLVTELADAYLAVVEADGEIYRFVANRPGDSPDPVLGITNRIGDEVSAAFRRWLVAEGLDTEPANIWGHGAVGFIWAVADRWILTDLRRPRADVVAYVHQFFAPAFAGQQTTRTTVPTKES</sequence>
<dbReference type="PROSITE" id="PS50977">
    <property type="entry name" value="HTH_TETR_2"/>
    <property type="match status" value="1"/>
</dbReference>
<dbReference type="SUPFAM" id="SSF48498">
    <property type="entry name" value="Tetracyclin repressor-like, C-terminal domain"/>
    <property type="match status" value="1"/>
</dbReference>
<feature type="DNA-binding region" description="H-T-H motif" evidence="2">
    <location>
        <begin position="104"/>
        <end position="123"/>
    </location>
</feature>
<evidence type="ECO:0000259" key="3">
    <source>
        <dbReference type="PROSITE" id="PS50977"/>
    </source>
</evidence>
<comment type="caution">
    <text evidence="4">The sequence shown here is derived from an EMBL/GenBank/DDBJ whole genome shotgun (WGS) entry which is preliminary data.</text>
</comment>
<evidence type="ECO:0000256" key="2">
    <source>
        <dbReference type="PROSITE-ProRule" id="PRU00335"/>
    </source>
</evidence>
<dbReference type="InterPro" id="IPR001647">
    <property type="entry name" value="HTH_TetR"/>
</dbReference>
<dbReference type="Gene3D" id="1.10.357.10">
    <property type="entry name" value="Tetracycline Repressor, domain 2"/>
    <property type="match status" value="1"/>
</dbReference>
<dbReference type="InterPro" id="IPR009057">
    <property type="entry name" value="Homeodomain-like_sf"/>
</dbReference>
<dbReference type="InterPro" id="IPR036271">
    <property type="entry name" value="Tet_transcr_reg_TetR-rel_C_sf"/>
</dbReference>
<dbReference type="InterPro" id="IPR050109">
    <property type="entry name" value="HTH-type_TetR-like_transc_reg"/>
</dbReference>
<accession>A0A4Q9KFP4</accession>
<dbReference type="Pfam" id="PF19344">
    <property type="entry name" value="TetR_C_32"/>
    <property type="match status" value="1"/>
</dbReference>
<dbReference type="GO" id="GO:0000976">
    <property type="term" value="F:transcription cis-regulatory region binding"/>
    <property type="evidence" value="ECO:0007669"/>
    <property type="project" value="TreeGrafter"/>
</dbReference>
<dbReference type="PANTHER" id="PTHR30055">
    <property type="entry name" value="HTH-TYPE TRANSCRIPTIONAL REGULATOR RUTR"/>
    <property type="match status" value="1"/>
</dbReference>
<name>A0A4Q9KFP4_9ACTN</name>
<feature type="domain" description="HTH tetR-type" evidence="3">
    <location>
        <begin position="82"/>
        <end position="141"/>
    </location>
</feature>
<dbReference type="Pfam" id="PF00440">
    <property type="entry name" value="TetR_N"/>
    <property type="match status" value="1"/>
</dbReference>
<dbReference type="EMBL" id="SDMQ01000002">
    <property type="protein sequence ID" value="TBT87204.1"/>
    <property type="molecule type" value="Genomic_DNA"/>
</dbReference>
<dbReference type="AlphaFoldDB" id="A0A4Q9KFP4"/>
<evidence type="ECO:0000313" key="5">
    <source>
        <dbReference type="Proteomes" id="UP000292373"/>
    </source>
</evidence>
<dbReference type="SUPFAM" id="SSF46689">
    <property type="entry name" value="Homeodomain-like"/>
    <property type="match status" value="1"/>
</dbReference>
<evidence type="ECO:0000313" key="4">
    <source>
        <dbReference type="EMBL" id="TBT87204.1"/>
    </source>
</evidence>
<reference evidence="4 5" key="1">
    <citation type="submission" date="2019-01" db="EMBL/GenBank/DDBJ databases">
        <title>Lactibacter flavus gen. nov., sp. nov., a novel bacterium of the family Propionibacteriaceae isolated from raw milk and dairy products.</title>
        <authorList>
            <person name="Huptas C."/>
            <person name="Wenning M."/>
            <person name="Breitenwieser F."/>
            <person name="Doll E."/>
            <person name="Von Neubeck M."/>
            <person name="Busse H.-J."/>
            <person name="Scherer S."/>
        </authorList>
    </citation>
    <scope>NUCLEOTIDE SEQUENCE [LARGE SCALE GENOMIC DNA]</scope>
    <source>
        <strain evidence="4 5">KCTC 33808</strain>
    </source>
</reference>
<keyword evidence="1 2" id="KW-0238">DNA-binding</keyword>
<dbReference type="Proteomes" id="UP000292373">
    <property type="component" value="Unassembled WGS sequence"/>
</dbReference>
<protein>
    <submittedName>
        <fullName evidence="4">TetR/AcrR family transcriptional regulator</fullName>
    </submittedName>
</protein>
<gene>
    <name evidence="4" type="ORF">ET989_02500</name>
</gene>
<organism evidence="4 5">
    <name type="scientific">Propioniciclava sinopodophylli</name>
    <dbReference type="NCBI Taxonomy" id="1837344"/>
    <lineage>
        <taxon>Bacteria</taxon>
        <taxon>Bacillati</taxon>
        <taxon>Actinomycetota</taxon>
        <taxon>Actinomycetes</taxon>
        <taxon>Propionibacteriales</taxon>
        <taxon>Propionibacteriaceae</taxon>
        <taxon>Propioniciclava</taxon>
    </lineage>
</organism>
<dbReference type="PANTHER" id="PTHR30055:SF227">
    <property type="entry name" value="TRANSCRIPTIONAL REGULATORY PROTEIN (PROBABLY TETR-FAMILY)-RELATED"/>
    <property type="match status" value="1"/>
</dbReference>